<reference evidence="1" key="1">
    <citation type="submission" date="2015-04" db="UniProtKB">
        <authorList>
            <consortium name="EnsemblPlants"/>
        </authorList>
    </citation>
    <scope>IDENTIFICATION</scope>
</reference>
<accession>A0A0E0CI28</accession>
<dbReference type="HOGENOM" id="CLU_2337158_0_0_1"/>
<keyword evidence="2" id="KW-1185">Reference proteome</keyword>
<name>A0A0E0CI28_9ORYZ</name>
<reference evidence="1" key="2">
    <citation type="submission" date="2018-05" db="EMBL/GenBank/DDBJ databases">
        <title>OmerRS3 (Oryza meridionalis Reference Sequence Version 3).</title>
        <authorList>
            <person name="Zhang J."/>
            <person name="Kudrna D."/>
            <person name="Lee S."/>
            <person name="Talag J."/>
            <person name="Welchert J."/>
            <person name="Wing R.A."/>
        </authorList>
    </citation>
    <scope>NUCLEOTIDE SEQUENCE [LARGE SCALE GENOMIC DNA]</scope>
    <source>
        <strain evidence="1">cv. OR44</strain>
    </source>
</reference>
<dbReference type="EnsemblPlants" id="OMERI02G10310.1">
    <property type="protein sequence ID" value="OMERI02G10310.1"/>
    <property type="gene ID" value="OMERI02G10310"/>
</dbReference>
<proteinExistence type="predicted"/>
<dbReference type="AlphaFoldDB" id="A0A0E0CI28"/>
<dbReference type="Proteomes" id="UP000008021">
    <property type="component" value="Chromosome 2"/>
</dbReference>
<protein>
    <submittedName>
        <fullName evidence="1">Uncharacterized protein</fullName>
    </submittedName>
</protein>
<evidence type="ECO:0000313" key="1">
    <source>
        <dbReference type="EnsemblPlants" id="OMERI02G10310.1"/>
    </source>
</evidence>
<dbReference type="Gramene" id="OMERI02G10310.1">
    <property type="protein sequence ID" value="OMERI02G10310.1"/>
    <property type="gene ID" value="OMERI02G10310"/>
</dbReference>
<organism evidence="1">
    <name type="scientific">Oryza meridionalis</name>
    <dbReference type="NCBI Taxonomy" id="40149"/>
    <lineage>
        <taxon>Eukaryota</taxon>
        <taxon>Viridiplantae</taxon>
        <taxon>Streptophyta</taxon>
        <taxon>Embryophyta</taxon>
        <taxon>Tracheophyta</taxon>
        <taxon>Spermatophyta</taxon>
        <taxon>Magnoliopsida</taxon>
        <taxon>Liliopsida</taxon>
        <taxon>Poales</taxon>
        <taxon>Poaceae</taxon>
        <taxon>BOP clade</taxon>
        <taxon>Oryzoideae</taxon>
        <taxon>Oryzeae</taxon>
        <taxon>Oryzinae</taxon>
        <taxon>Oryza</taxon>
    </lineage>
</organism>
<sequence>MAWMLAKAAGGCGQASWLANVSLQQVRLVVAATERRVPLDGVYVMHECIFFSHPLTQQPFSVGIDESLGDLLLGVGDGWCVCDHSVEVAASGLVLVHF</sequence>
<evidence type="ECO:0000313" key="2">
    <source>
        <dbReference type="Proteomes" id="UP000008021"/>
    </source>
</evidence>